<reference evidence="1 2" key="1">
    <citation type="submission" date="2018-10" db="EMBL/GenBank/DDBJ databases">
        <title>Genomic Encyclopedia of Archaeal and Bacterial Type Strains, Phase II (KMG-II): from individual species to whole genera.</title>
        <authorList>
            <person name="Goeker M."/>
        </authorList>
    </citation>
    <scope>NUCLEOTIDE SEQUENCE [LARGE SCALE GENOMIC DNA]</scope>
    <source>
        <strain evidence="1 2">DSM 19624</strain>
    </source>
</reference>
<evidence type="ECO:0000313" key="2">
    <source>
        <dbReference type="Proteomes" id="UP000273898"/>
    </source>
</evidence>
<comment type="caution">
    <text evidence="1">The sequence shown here is derived from an EMBL/GenBank/DDBJ whole genome shotgun (WGS) entry which is preliminary data.</text>
</comment>
<dbReference type="Proteomes" id="UP000273898">
    <property type="component" value="Unassembled WGS sequence"/>
</dbReference>
<name>A0A497YBQ8_9SPHI</name>
<dbReference type="EMBL" id="RCCK01000010">
    <property type="protein sequence ID" value="RLJ80635.1"/>
    <property type="molecule type" value="Genomic_DNA"/>
</dbReference>
<dbReference type="RefSeq" id="WP_166792188.1">
    <property type="nucleotide sequence ID" value="NZ_RCCK01000010.1"/>
</dbReference>
<accession>A0A497YBQ8</accession>
<organism evidence="1 2">
    <name type="scientific">Pedobacter alluvionis</name>
    <dbReference type="NCBI Taxonomy" id="475253"/>
    <lineage>
        <taxon>Bacteria</taxon>
        <taxon>Pseudomonadati</taxon>
        <taxon>Bacteroidota</taxon>
        <taxon>Sphingobacteriia</taxon>
        <taxon>Sphingobacteriales</taxon>
        <taxon>Sphingobacteriaceae</taxon>
        <taxon>Pedobacter</taxon>
    </lineage>
</organism>
<sequence>MENEIKSERDIQCEFLNIFKFIWAACGIAPLAEAPGNPEPENTNLNQSIQL</sequence>
<protein>
    <submittedName>
        <fullName evidence="1">Uncharacterized protein</fullName>
    </submittedName>
</protein>
<evidence type="ECO:0000313" key="1">
    <source>
        <dbReference type="EMBL" id="RLJ80635.1"/>
    </source>
</evidence>
<dbReference type="AlphaFoldDB" id="A0A497YBQ8"/>
<proteinExistence type="predicted"/>
<gene>
    <name evidence="1" type="ORF">BCL90_1426</name>
</gene>